<dbReference type="Pfam" id="PF12143">
    <property type="entry name" value="PPO1_KFDV"/>
    <property type="match status" value="1"/>
</dbReference>
<dbReference type="Pfam" id="PF00264">
    <property type="entry name" value="Tyrosinase"/>
    <property type="match status" value="1"/>
</dbReference>
<evidence type="ECO:0000256" key="4">
    <source>
        <dbReference type="ARBA" id="ARBA00022784"/>
    </source>
</evidence>
<evidence type="ECO:0000256" key="5">
    <source>
        <dbReference type="ARBA" id="ARBA00023002"/>
    </source>
</evidence>
<keyword evidence="6" id="KW-0186">Copper</keyword>
<dbReference type="PROSITE" id="PS00498">
    <property type="entry name" value="TYROSINASE_2"/>
    <property type="match status" value="1"/>
</dbReference>
<dbReference type="InterPro" id="IPR050316">
    <property type="entry name" value="Tyrosinase/Hemocyanin"/>
</dbReference>
<dbReference type="InterPro" id="IPR002227">
    <property type="entry name" value="Tyrosinase_Cu-bd"/>
</dbReference>
<dbReference type="EMBL" id="JACEFO010002380">
    <property type="protein sequence ID" value="KAF8662493.1"/>
    <property type="molecule type" value="Genomic_DNA"/>
</dbReference>
<name>A0A835E5D7_9POAL</name>
<dbReference type="PANTHER" id="PTHR11474:SF86">
    <property type="entry name" value="TYROSINASE COPPER-BINDING DOMAIN-CONTAINING PROTEIN"/>
    <property type="match status" value="1"/>
</dbReference>
<proteinExistence type="inferred from homology"/>
<dbReference type="Gene3D" id="1.10.1280.10">
    <property type="entry name" value="Di-copper center containing domain from catechol oxidase"/>
    <property type="match status" value="1"/>
</dbReference>
<dbReference type="GO" id="GO:0004097">
    <property type="term" value="F:catechol oxidase activity"/>
    <property type="evidence" value="ECO:0007669"/>
    <property type="project" value="InterPro"/>
</dbReference>
<dbReference type="InterPro" id="IPR008922">
    <property type="entry name" value="Di-copper_centre_dom_sf"/>
</dbReference>
<organism evidence="9 10">
    <name type="scientific">Digitaria exilis</name>
    <dbReference type="NCBI Taxonomy" id="1010633"/>
    <lineage>
        <taxon>Eukaryota</taxon>
        <taxon>Viridiplantae</taxon>
        <taxon>Streptophyta</taxon>
        <taxon>Embryophyta</taxon>
        <taxon>Tracheophyta</taxon>
        <taxon>Spermatophyta</taxon>
        <taxon>Magnoliopsida</taxon>
        <taxon>Liliopsida</taxon>
        <taxon>Poales</taxon>
        <taxon>Poaceae</taxon>
        <taxon>PACMAD clade</taxon>
        <taxon>Panicoideae</taxon>
        <taxon>Panicodae</taxon>
        <taxon>Paniceae</taxon>
        <taxon>Anthephorinae</taxon>
        <taxon>Digitaria</taxon>
    </lineage>
</organism>
<evidence type="ECO:0000256" key="3">
    <source>
        <dbReference type="ARBA" id="ARBA00022723"/>
    </source>
</evidence>
<dbReference type="PANTHER" id="PTHR11474">
    <property type="entry name" value="TYROSINASE FAMILY MEMBER"/>
    <property type="match status" value="1"/>
</dbReference>
<protein>
    <recommendedName>
        <fullName evidence="8">Tyrosinase copper-binding domain-containing protein</fullName>
    </recommendedName>
</protein>
<evidence type="ECO:0000313" key="10">
    <source>
        <dbReference type="Proteomes" id="UP000636709"/>
    </source>
</evidence>
<comment type="similarity">
    <text evidence="2">Belongs to the tyrosinase family.</text>
</comment>
<keyword evidence="3" id="KW-0479">Metal-binding</keyword>
<dbReference type="OrthoDB" id="6132182at2759"/>
<evidence type="ECO:0000256" key="2">
    <source>
        <dbReference type="ARBA" id="ARBA00009928"/>
    </source>
</evidence>
<dbReference type="InterPro" id="IPR022739">
    <property type="entry name" value="Polyphenol_oxidase_cen"/>
</dbReference>
<evidence type="ECO:0000256" key="1">
    <source>
        <dbReference type="ARBA" id="ARBA00001973"/>
    </source>
</evidence>
<dbReference type="InterPro" id="IPR022740">
    <property type="entry name" value="Polyphenol_oxidase_C"/>
</dbReference>
<evidence type="ECO:0000313" key="9">
    <source>
        <dbReference type="EMBL" id="KAF8662493.1"/>
    </source>
</evidence>
<dbReference type="Proteomes" id="UP000636709">
    <property type="component" value="Unassembled WGS sequence"/>
</dbReference>
<evidence type="ECO:0000256" key="6">
    <source>
        <dbReference type="ARBA" id="ARBA00023008"/>
    </source>
</evidence>
<dbReference type="GO" id="GO:0046872">
    <property type="term" value="F:metal ion binding"/>
    <property type="evidence" value="ECO:0007669"/>
    <property type="project" value="UniProtKB-KW"/>
</dbReference>
<sequence>MDPNARTRIATTNSTTPFSRSSAAAMNGCMASALLAAAATPATAKSPACPSKKTSTTTNLRARAVSCRATGRSSDDLLWLPRREILTGLGGVAAGLVGYQSFVSSVANAAEEVAAEKCSKPDPVTDTLIECMDPTIPCPPTSKTPIVDFTPESTVKRIRRPVHLLNREYQEKYKEAVAKMKALPASNPLSFVRQAAIHQAYCDHHYHYDPDKKNVDFDVHNSWLFAPWHRMYIYFYEKALGQLIGDDTFGLPFWNWDTPAGMVVPALFKDSFANPLYDSNRNPDHLDMVANLNFLNDKSTPVAFNGPHDKAYQEAIYKNLATVHQQQMRGAGCARSFLGEKLCTDNISRQGQGSLESMAHTALHVWVGRGGGTSCTGGVVDFQGKTQCANDMGFLGSAGRDPLFYSHHANVDRMWHIWATKLGGEGFKDPEWLDASFVFYDDVDNPHPVRIKFRDVIDTKNLGYTYDAEADKDLPWKDCQLTSLVPHTKGAGGAMNKLRRAVTKAAVFPVTVTKNNVIEVPSVVVPAKKEGQPRVLVIQGIEYDPNIANKFDVALNVPKDSALDVGPQNFEFAGSFAVVPASGAAGEKVKGGVTFSVEACLEDIKAADDSTVDVIIVPRTEGEIKINSAPTIQS</sequence>
<keyword evidence="5" id="KW-0560">Oxidoreductase</keyword>
<gene>
    <name evidence="9" type="ORF">HU200_056083</name>
</gene>
<comment type="caution">
    <text evidence="9">The sequence shown here is derived from an EMBL/GenBank/DDBJ whole genome shotgun (WGS) entry which is preliminary data.</text>
</comment>
<keyword evidence="10" id="KW-1185">Reference proteome</keyword>
<dbReference type="AlphaFoldDB" id="A0A835E5D7"/>
<evidence type="ECO:0000259" key="8">
    <source>
        <dbReference type="PROSITE" id="PS00498"/>
    </source>
</evidence>
<keyword evidence="7" id="KW-1015">Disulfide bond</keyword>
<feature type="domain" description="Tyrosinase copper-binding" evidence="8">
    <location>
        <begin position="401"/>
        <end position="412"/>
    </location>
</feature>
<evidence type="ECO:0000256" key="7">
    <source>
        <dbReference type="ARBA" id="ARBA00023157"/>
    </source>
</evidence>
<reference evidence="9" key="1">
    <citation type="submission" date="2020-07" db="EMBL/GenBank/DDBJ databases">
        <title>Genome sequence and genetic diversity analysis of an under-domesticated orphan crop, white fonio (Digitaria exilis).</title>
        <authorList>
            <person name="Bennetzen J.L."/>
            <person name="Chen S."/>
            <person name="Ma X."/>
            <person name="Wang X."/>
            <person name="Yssel A.E.J."/>
            <person name="Chaluvadi S.R."/>
            <person name="Johnson M."/>
            <person name="Gangashetty P."/>
            <person name="Hamidou F."/>
            <person name="Sanogo M.D."/>
            <person name="Zwaenepoel A."/>
            <person name="Wallace J."/>
            <person name="Van De Peer Y."/>
            <person name="Van Deynze A."/>
        </authorList>
    </citation>
    <scope>NUCLEOTIDE SEQUENCE</scope>
    <source>
        <tissue evidence="9">Leaves</tissue>
    </source>
</reference>
<dbReference type="Pfam" id="PF12142">
    <property type="entry name" value="PPO1_DWL"/>
    <property type="match status" value="1"/>
</dbReference>
<accession>A0A835E5D7</accession>
<dbReference type="PRINTS" id="PR00092">
    <property type="entry name" value="TYROSINASE"/>
</dbReference>
<comment type="cofactor">
    <cofactor evidence="1">
        <name>Cu(2+)</name>
        <dbReference type="ChEBI" id="CHEBI:29036"/>
    </cofactor>
</comment>
<keyword evidence="4" id="KW-0883">Thioether bond</keyword>
<dbReference type="SUPFAM" id="SSF48056">
    <property type="entry name" value="Di-copper centre-containing domain"/>
    <property type="match status" value="1"/>
</dbReference>